<dbReference type="PANTHER" id="PTHR43856:SF1">
    <property type="entry name" value="MITOCHONDRIAL CARDIOLIPIN HYDROLASE"/>
    <property type="match status" value="1"/>
</dbReference>
<keyword evidence="5" id="KW-0442">Lipid degradation</keyword>
<comment type="catalytic activity">
    <reaction evidence="1">
        <text>a 1,2-diacyl-sn-glycero-3-phosphocholine + H2O = a 1,2-diacyl-sn-glycero-3-phosphate + choline + H(+)</text>
        <dbReference type="Rhea" id="RHEA:14445"/>
        <dbReference type="ChEBI" id="CHEBI:15354"/>
        <dbReference type="ChEBI" id="CHEBI:15377"/>
        <dbReference type="ChEBI" id="CHEBI:15378"/>
        <dbReference type="ChEBI" id="CHEBI:57643"/>
        <dbReference type="ChEBI" id="CHEBI:58608"/>
        <dbReference type="EC" id="3.1.4.4"/>
    </reaction>
</comment>
<dbReference type="Gene3D" id="3.30.870.10">
    <property type="entry name" value="Endonuclease Chain A"/>
    <property type="match status" value="1"/>
</dbReference>
<dbReference type="RefSeq" id="WP_206985359.1">
    <property type="nucleotide sequence ID" value="NZ_JAFLQZ010000011.1"/>
</dbReference>
<evidence type="ECO:0000256" key="3">
    <source>
        <dbReference type="ARBA" id="ARBA00012027"/>
    </source>
</evidence>
<sequence length="247" mass="27782">MPNNPDGASRRLSVATAELLRRFERAFADSTLSQQEARQLRQQLAEHGQHGADLHALRHELFNLARSRFNSFQDKAVVEWLETASALLLPPAAPPARASRSEVHFSPGDECVAAIQRFIGQAAHQLDVCVFTVADDRLTDALLTAHRRGLRVRLLTDNDKLLDRGSDVRQLAAAGIPTRIDHSEYHMHHKFAVADCRTVLTGSYNWTRSAAEHNLENLLVTDDHTLTQRYCQEFERLWGQMKAFGGI</sequence>
<dbReference type="PANTHER" id="PTHR43856">
    <property type="entry name" value="CARDIOLIPIN HYDROLASE"/>
    <property type="match status" value="1"/>
</dbReference>
<name>A0A939EXQ5_9BACT</name>
<dbReference type="AlphaFoldDB" id="A0A939EXQ5"/>
<dbReference type="GO" id="GO:0006793">
    <property type="term" value="P:phosphorus metabolic process"/>
    <property type="evidence" value="ECO:0007669"/>
    <property type="project" value="UniProtKB-ARBA"/>
</dbReference>
<dbReference type="GO" id="GO:0004630">
    <property type="term" value="F:phospholipase D activity"/>
    <property type="evidence" value="ECO:0007669"/>
    <property type="project" value="UniProtKB-EC"/>
</dbReference>
<evidence type="ECO:0000256" key="1">
    <source>
        <dbReference type="ARBA" id="ARBA00000798"/>
    </source>
</evidence>
<dbReference type="SUPFAM" id="SSF56024">
    <property type="entry name" value="Phospholipase D/nuclease"/>
    <property type="match status" value="1"/>
</dbReference>
<comment type="caution">
    <text evidence="8">The sequence shown here is derived from an EMBL/GenBank/DDBJ whole genome shotgun (WGS) entry which is preliminary data.</text>
</comment>
<reference evidence="8" key="1">
    <citation type="submission" date="2021-03" db="EMBL/GenBank/DDBJ databases">
        <authorList>
            <person name="Kim M.K."/>
        </authorList>
    </citation>
    <scope>NUCLEOTIDE SEQUENCE</scope>
    <source>
        <strain evidence="8">BT186</strain>
    </source>
</reference>
<keyword evidence="9" id="KW-1185">Reference proteome</keyword>
<dbReference type="GO" id="GO:0016891">
    <property type="term" value="F:RNA endonuclease activity producing 5'-phosphomonoesters, hydrolytic mechanism"/>
    <property type="evidence" value="ECO:0007669"/>
    <property type="project" value="TreeGrafter"/>
</dbReference>
<accession>A0A939EXQ5</accession>
<dbReference type="PROSITE" id="PS50035">
    <property type="entry name" value="PLD"/>
    <property type="match status" value="1"/>
</dbReference>
<dbReference type="Pfam" id="PF13091">
    <property type="entry name" value="PLDc_2"/>
    <property type="match status" value="1"/>
</dbReference>
<keyword evidence="6" id="KW-0443">Lipid metabolism</keyword>
<evidence type="ECO:0000256" key="2">
    <source>
        <dbReference type="ARBA" id="ARBA00008664"/>
    </source>
</evidence>
<organism evidence="8 9">
    <name type="scientific">Hymenobacter telluris</name>
    <dbReference type="NCBI Taxonomy" id="2816474"/>
    <lineage>
        <taxon>Bacteria</taxon>
        <taxon>Pseudomonadati</taxon>
        <taxon>Bacteroidota</taxon>
        <taxon>Cytophagia</taxon>
        <taxon>Cytophagales</taxon>
        <taxon>Hymenobacteraceae</taxon>
        <taxon>Hymenobacter</taxon>
    </lineage>
</organism>
<evidence type="ECO:0000256" key="6">
    <source>
        <dbReference type="ARBA" id="ARBA00023098"/>
    </source>
</evidence>
<gene>
    <name evidence="8" type="ORF">J0X19_15810</name>
</gene>
<dbReference type="GO" id="GO:0016042">
    <property type="term" value="P:lipid catabolic process"/>
    <property type="evidence" value="ECO:0007669"/>
    <property type="project" value="UniProtKB-KW"/>
</dbReference>
<dbReference type="EC" id="3.1.4.4" evidence="3"/>
<dbReference type="InterPro" id="IPR051406">
    <property type="entry name" value="PLD_domain"/>
</dbReference>
<feature type="domain" description="PLD phosphodiesterase" evidence="7">
    <location>
        <begin position="183"/>
        <end position="210"/>
    </location>
</feature>
<evidence type="ECO:0000313" key="8">
    <source>
        <dbReference type="EMBL" id="MBO0359430.1"/>
    </source>
</evidence>
<dbReference type="EMBL" id="JAFLQZ010000011">
    <property type="protein sequence ID" value="MBO0359430.1"/>
    <property type="molecule type" value="Genomic_DNA"/>
</dbReference>
<evidence type="ECO:0000256" key="5">
    <source>
        <dbReference type="ARBA" id="ARBA00022963"/>
    </source>
</evidence>
<proteinExistence type="inferred from homology"/>
<evidence type="ECO:0000313" key="9">
    <source>
        <dbReference type="Proteomes" id="UP000664144"/>
    </source>
</evidence>
<evidence type="ECO:0000256" key="4">
    <source>
        <dbReference type="ARBA" id="ARBA00022801"/>
    </source>
</evidence>
<protein>
    <recommendedName>
        <fullName evidence="3">phospholipase D</fullName>
        <ecNumber evidence="3">3.1.4.4</ecNumber>
    </recommendedName>
</protein>
<dbReference type="CDD" id="cd09171">
    <property type="entry name" value="PLDc_vPLD6_like"/>
    <property type="match status" value="1"/>
</dbReference>
<dbReference type="InterPro" id="IPR025202">
    <property type="entry name" value="PLD-like_dom"/>
</dbReference>
<comment type="similarity">
    <text evidence="2">Belongs to the phospholipase D family.</text>
</comment>
<keyword evidence="4" id="KW-0378">Hydrolase</keyword>
<dbReference type="Proteomes" id="UP000664144">
    <property type="component" value="Unassembled WGS sequence"/>
</dbReference>
<evidence type="ECO:0000259" key="7">
    <source>
        <dbReference type="PROSITE" id="PS50035"/>
    </source>
</evidence>
<dbReference type="InterPro" id="IPR001736">
    <property type="entry name" value="PLipase_D/transphosphatidylase"/>
</dbReference>